<dbReference type="EMBL" id="CP022313">
    <property type="protein sequence ID" value="AXJ03552.1"/>
    <property type="molecule type" value="Genomic_DNA"/>
</dbReference>
<accession>A0A345USV0</accession>
<evidence type="ECO:0000313" key="1">
    <source>
        <dbReference type="EMBL" id="AXJ03552.1"/>
    </source>
</evidence>
<reference evidence="1 2" key="1">
    <citation type="submission" date="2017-07" db="EMBL/GenBank/DDBJ databases">
        <title>Genome sequence of Pseudomonas NEP1.</title>
        <authorList>
            <person name="Nascimento F.X."/>
        </authorList>
    </citation>
    <scope>NUCLEOTIDE SEQUENCE [LARGE SCALE GENOMIC DNA]</scope>
    <source>
        <strain evidence="1 2">NEP1</strain>
    </source>
</reference>
<name>A0A345USV0_PSEFL</name>
<evidence type="ECO:0000313" key="2">
    <source>
        <dbReference type="Proteomes" id="UP000254535"/>
    </source>
</evidence>
<gene>
    <name evidence="1" type="ORF">CFN16_05230</name>
</gene>
<dbReference type="Proteomes" id="UP000254535">
    <property type="component" value="Chromosome"/>
</dbReference>
<dbReference type="AlphaFoldDB" id="A0A345USV0"/>
<proteinExistence type="predicted"/>
<protein>
    <submittedName>
        <fullName evidence="1">Uncharacterized protein</fullName>
    </submittedName>
</protein>
<organism evidence="1 2">
    <name type="scientific">Pseudomonas fluorescens</name>
    <dbReference type="NCBI Taxonomy" id="294"/>
    <lineage>
        <taxon>Bacteria</taxon>
        <taxon>Pseudomonadati</taxon>
        <taxon>Pseudomonadota</taxon>
        <taxon>Gammaproteobacteria</taxon>
        <taxon>Pseudomonadales</taxon>
        <taxon>Pseudomonadaceae</taxon>
        <taxon>Pseudomonas</taxon>
    </lineage>
</organism>
<sequence>MTTSSCAGDQLSPRGKSLVSGLCRRIDTPFKEEGNGHRRKRFIRTMKRNTGNREKMWAGQTAPFFA</sequence>